<accession>A0ABV1GH56</accession>
<organism evidence="1 2">
    <name type="scientific">Ruthenibacterium intestinale</name>
    <dbReference type="NCBI Taxonomy" id="3133163"/>
    <lineage>
        <taxon>Bacteria</taxon>
        <taxon>Bacillati</taxon>
        <taxon>Bacillota</taxon>
        <taxon>Clostridia</taxon>
        <taxon>Eubacteriales</taxon>
        <taxon>Oscillospiraceae</taxon>
        <taxon>Ruthenibacterium</taxon>
    </lineage>
</organism>
<dbReference type="EMBL" id="JBBMFA010000102">
    <property type="protein sequence ID" value="MEQ2521184.1"/>
    <property type="molecule type" value="Genomic_DNA"/>
</dbReference>
<comment type="caution">
    <text evidence="1">The sequence shown here is derived from an EMBL/GenBank/DDBJ whole genome shotgun (WGS) entry which is preliminary data.</text>
</comment>
<dbReference type="RefSeq" id="WP_349216697.1">
    <property type="nucleotide sequence ID" value="NZ_JBBMFA010000102.1"/>
</dbReference>
<dbReference type="SUPFAM" id="SSF52540">
    <property type="entry name" value="P-loop containing nucleoside triphosphate hydrolases"/>
    <property type="match status" value="1"/>
</dbReference>
<evidence type="ECO:0000313" key="2">
    <source>
        <dbReference type="Proteomes" id="UP001477672"/>
    </source>
</evidence>
<name>A0ABV1GH56_9FIRM</name>
<reference evidence="1 2" key="1">
    <citation type="submission" date="2024-03" db="EMBL/GenBank/DDBJ databases">
        <title>Human intestinal bacterial collection.</title>
        <authorList>
            <person name="Pauvert C."/>
            <person name="Hitch T.C.A."/>
            <person name="Clavel T."/>
        </authorList>
    </citation>
    <scope>NUCLEOTIDE SEQUENCE [LARGE SCALE GENOMIC DNA]</scope>
    <source>
        <strain evidence="1 2">CLA-JM-H11</strain>
    </source>
</reference>
<dbReference type="InterPro" id="IPR004948">
    <property type="entry name" value="Nuc-triphosphatase_THEP1"/>
</dbReference>
<dbReference type="InterPro" id="IPR027417">
    <property type="entry name" value="P-loop_NTPase"/>
</dbReference>
<keyword evidence="2" id="KW-1185">Reference proteome</keyword>
<proteinExistence type="predicted"/>
<dbReference type="Gene3D" id="3.40.50.300">
    <property type="entry name" value="P-loop containing nucleotide triphosphate hydrolases"/>
    <property type="match status" value="1"/>
</dbReference>
<protein>
    <submittedName>
        <fullName evidence="1">Nucleoside-triphosphatase</fullName>
    </submittedName>
</protein>
<evidence type="ECO:0000313" key="1">
    <source>
        <dbReference type="EMBL" id="MEQ2521184.1"/>
    </source>
</evidence>
<sequence>MTGGKGAGKTTLLEALLDGAPVPGVRSEVERGTDGLPRCVVLAQRGTDRRCIVGRRETGPMTPDKDAFDGPAADMLRVVRRAPGAWAAVDEIGFLEECSEAYRSELRQLLEEKRVLAAIRKADTPFLCELRARDDCFVLDLDEVEEEA</sequence>
<dbReference type="Pfam" id="PF03266">
    <property type="entry name" value="NTPase_1"/>
    <property type="match status" value="1"/>
</dbReference>
<gene>
    <name evidence="1" type="ORF">WMO24_12200</name>
</gene>
<dbReference type="Proteomes" id="UP001477672">
    <property type="component" value="Unassembled WGS sequence"/>
</dbReference>